<dbReference type="Gene3D" id="3.50.50.60">
    <property type="entry name" value="FAD/NAD(P)-binding domain"/>
    <property type="match status" value="2"/>
</dbReference>
<evidence type="ECO:0000256" key="2">
    <source>
        <dbReference type="ARBA" id="ARBA00022630"/>
    </source>
</evidence>
<keyword evidence="2" id="KW-0285">Flavoprotein</keyword>
<gene>
    <name evidence="6" type="primary">lpd_2</name>
    <name evidence="6" type="ORF">FEMY_20680</name>
    <name evidence="7" type="ORF">JZL65_13025</name>
</gene>
<dbReference type="InterPro" id="IPR004099">
    <property type="entry name" value="Pyr_nucl-diS_OxRdtase_dimer"/>
</dbReference>
<evidence type="ECO:0000313" key="6">
    <source>
        <dbReference type="EMBL" id="KXW57398.1"/>
    </source>
</evidence>
<accession>A0A149VW51</accession>
<evidence type="ECO:0000256" key="1">
    <source>
        <dbReference type="ARBA" id="ARBA00001974"/>
    </source>
</evidence>
<dbReference type="Gene3D" id="3.30.390.30">
    <property type="match status" value="1"/>
</dbReference>
<sequence length="483" mass="52123">MKTVRVDVAVIGAGTAGLGAYHAAIAAGARTAIIEESNYGTTCARVGCMPSKLLIAAAEAAHAIGKASGFGIQVEGVIRIDGRRVMDRIQRERDRFIGFVLRETQAIPEENRIHGHARFLNNHTIAVDDHTRLTAKSIVIATGSRADYPDSFKALGDRLIISDDIFNWLDLPKSVAVIGPGIIGLEMGQALHRLGVHVVVLGRGGSVGPISDPEIRSYAISTFNEEFTLEPDAHIAAMLRDGDRVAIHRSRPDGSHQKTEYFDYVLASTGRIPNVTGIDLIQTSLRLDVKGVPLFDPETTRTESTDGASPIFIAGDASNFIPLLHEAIDEGVIAGKNAALLALGKPVTPSLRRAPIGIVFTDPQIGIIGGGFHSMKTGTFATGQASFENQGRARILLKNKGLLNVYGDPMTDRFLGAEMLTPAAEHLAHLLSWALQSKMTITQMLEMPFYHPVIEEGLRTALQHLHTKFYCLPHPDTGGRPVH</sequence>
<dbReference type="RefSeq" id="WP_062188446.1">
    <property type="nucleotide sequence ID" value="NZ_CP053675.1"/>
</dbReference>
<dbReference type="AlphaFoldDB" id="A0A8F3IHD4"/>
<dbReference type="SUPFAM" id="SSF55424">
    <property type="entry name" value="FAD/NAD-linked reductases, dimerisation (C-terminal) domain"/>
    <property type="match status" value="1"/>
</dbReference>
<protein>
    <submittedName>
        <fullName evidence="6">Dihydrolipoyl dehydrogenase</fullName>
        <ecNumber evidence="6">1.8.1.4</ecNumber>
    </submittedName>
</protein>
<dbReference type="GO" id="GO:0003955">
    <property type="term" value="F:NAD(P)H dehydrogenase (quinone) activity"/>
    <property type="evidence" value="ECO:0007669"/>
    <property type="project" value="TreeGrafter"/>
</dbReference>
<dbReference type="EC" id="1.8.1.4" evidence="6"/>
<keyword evidence="3" id="KW-0274">FAD</keyword>
<keyword evidence="6" id="KW-0560">Oxidoreductase</keyword>
<accession>A0A8F3IHD4</accession>
<dbReference type="PATRIC" id="fig|1789004.3.peg.2139"/>
<dbReference type="InterPro" id="IPR016156">
    <property type="entry name" value="FAD/NAD-linked_Rdtase_dimer_sf"/>
</dbReference>
<evidence type="ECO:0000259" key="5">
    <source>
        <dbReference type="Pfam" id="PF07992"/>
    </source>
</evidence>
<dbReference type="Pfam" id="PF02852">
    <property type="entry name" value="Pyr_redox_dim"/>
    <property type="match status" value="1"/>
</dbReference>
<dbReference type="PRINTS" id="PR00411">
    <property type="entry name" value="PNDRDTASEI"/>
</dbReference>
<dbReference type="GO" id="GO:0050660">
    <property type="term" value="F:flavin adenine dinucleotide binding"/>
    <property type="evidence" value="ECO:0007669"/>
    <property type="project" value="TreeGrafter"/>
</dbReference>
<dbReference type="GO" id="GO:0004148">
    <property type="term" value="F:dihydrolipoyl dehydrogenase (NADH) activity"/>
    <property type="evidence" value="ECO:0007669"/>
    <property type="project" value="UniProtKB-EC"/>
</dbReference>
<feature type="domain" description="Pyridine nucleotide-disulphide oxidoreductase dimerisation" evidence="4">
    <location>
        <begin position="358"/>
        <end position="461"/>
    </location>
</feature>
<comment type="cofactor">
    <cofactor evidence="1">
        <name>FAD</name>
        <dbReference type="ChEBI" id="CHEBI:57692"/>
    </cofactor>
</comment>
<dbReference type="Proteomes" id="UP000075653">
    <property type="component" value="Unassembled WGS sequence"/>
</dbReference>
<dbReference type="EMBL" id="CP071137">
    <property type="protein sequence ID" value="QWY77365.1"/>
    <property type="molecule type" value="Genomic_DNA"/>
</dbReference>
<reference evidence="6 8" key="1">
    <citation type="submission" date="2016-01" db="EMBL/GenBank/DDBJ databases">
        <title>Genome sequence of the acidophilic iron oxidising Ferrovum strain Z-31.</title>
        <authorList>
            <person name="Poehlein A."/>
            <person name="Ullrich S.R."/>
            <person name="Schloemann M."/>
            <person name="Muehling M."/>
            <person name="Daniel R."/>
        </authorList>
    </citation>
    <scope>NUCLEOTIDE SEQUENCE [LARGE SCALE GENOMIC DNA]</scope>
    <source>
        <strain evidence="6 8">Z-31</strain>
    </source>
</reference>
<evidence type="ECO:0000259" key="4">
    <source>
        <dbReference type="Pfam" id="PF02852"/>
    </source>
</evidence>
<dbReference type="InterPro" id="IPR036188">
    <property type="entry name" value="FAD/NAD-bd_sf"/>
</dbReference>
<dbReference type="SUPFAM" id="SSF51905">
    <property type="entry name" value="FAD/NAD(P)-binding domain"/>
    <property type="match status" value="1"/>
</dbReference>
<dbReference type="InterPro" id="IPR023753">
    <property type="entry name" value="FAD/NAD-binding_dom"/>
</dbReference>
<dbReference type="EMBL" id="LRRD01000063">
    <property type="protein sequence ID" value="KXW57398.1"/>
    <property type="molecule type" value="Genomic_DNA"/>
</dbReference>
<dbReference type="NCBIfam" id="NF004939">
    <property type="entry name" value="PRK06292.1-1"/>
    <property type="match status" value="1"/>
</dbReference>
<evidence type="ECO:0000313" key="8">
    <source>
        <dbReference type="Proteomes" id="UP000075653"/>
    </source>
</evidence>
<dbReference type="Proteomes" id="UP000683551">
    <property type="component" value="Chromosome"/>
</dbReference>
<name>A0A8F3IHD4_9PROT</name>
<feature type="domain" description="FAD/NAD(P)-binding" evidence="5">
    <location>
        <begin position="7"/>
        <end position="331"/>
    </location>
</feature>
<reference evidence="7" key="2">
    <citation type="submission" date="2021-02" db="EMBL/GenBank/DDBJ databases">
        <title>Comparative genomics of Ferrovum myxofaciens strains, predominant extremophile bacteria forming large biofilm stalactites in acid mine ecosystems.</title>
        <authorList>
            <person name="Burkartova K."/>
            <person name="Ridl J."/>
            <person name="Pajer P."/>
            <person name="Falteisek L."/>
        </authorList>
    </citation>
    <scope>NUCLEOTIDE SEQUENCE</scope>
    <source>
        <strain evidence="7">MI1III</strain>
    </source>
</reference>
<organism evidence="6 8">
    <name type="scientific">Ferrovum myxofaciens</name>
    <dbReference type="NCBI Taxonomy" id="416213"/>
    <lineage>
        <taxon>Bacteria</taxon>
        <taxon>Pseudomonadati</taxon>
        <taxon>Pseudomonadota</taxon>
        <taxon>Betaproteobacteria</taxon>
        <taxon>Ferrovales</taxon>
        <taxon>Ferrovaceae</taxon>
        <taxon>Ferrovum</taxon>
    </lineage>
</organism>
<dbReference type="PANTHER" id="PTHR43014:SF4">
    <property type="entry name" value="PYRIDINE NUCLEOTIDE-DISULFIDE OXIDOREDUCTASE RCLA-RELATED"/>
    <property type="match status" value="1"/>
</dbReference>
<evidence type="ECO:0000313" key="7">
    <source>
        <dbReference type="EMBL" id="QWY77365.1"/>
    </source>
</evidence>
<evidence type="ECO:0000256" key="3">
    <source>
        <dbReference type="ARBA" id="ARBA00022827"/>
    </source>
</evidence>
<dbReference type="PRINTS" id="PR00368">
    <property type="entry name" value="FADPNR"/>
</dbReference>
<dbReference type="Pfam" id="PF07992">
    <property type="entry name" value="Pyr_redox_2"/>
    <property type="match status" value="1"/>
</dbReference>
<proteinExistence type="predicted"/>
<dbReference type="PANTHER" id="PTHR43014">
    <property type="entry name" value="MERCURIC REDUCTASE"/>
    <property type="match status" value="1"/>
</dbReference>
<keyword evidence="8" id="KW-1185">Reference proteome</keyword>